<dbReference type="EMBL" id="JBBNAF010000011">
    <property type="protein sequence ID" value="KAK9099074.1"/>
    <property type="molecule type" value="Genomic_DNA"/>
</dbReference>
<gene>
    <name evidence="2" type="ORF">Syun_026119</name>
</gene>
<keyword evidence="3" id="KW-1185">Reference proteome</keyword>
<evidence type="ECO:0000256" key="1">
    <source>
        <dbReference type="SAM" id="MobiDB-lite"/>
    </source>
</evidence>
<reference evidence="2 3" key="1">
    <citation type="submission" date="2024-01" db="EMBL/GenBank/DDBJ databases">
        <title>Genome assemblies of Stephania.</title>
        <authorList>
            <person name="Yang L."/>
        </authorList>
    </citation>
    <scope>NUCLEOTIDE SEQUENCE [LARGE SCALE GENOMIC DNA]</scope>
    <source>
        <strain evidence="2">YNDBR</strain>
        <tissue evidence="2">Leaf</tissue>
    </source>
</reference>
<evidence type="ECO:0000313" key="3">
    <source>
        <dbReference type="Proteomes" id="UP001420932"/>
    </source>
</evidence>
<organism evidence="2 3">
    <name type="scientific">Stephania yunnanensis</name>
    <dbReference type="NCBI Taxonomy" id="152371"/>
    <lineage>
        <taxon>Eukaryota</taxon>
        <taxon>Viridiplantae</taxon>
        <taxon>Streptophyta</taxon>
        <taxon>Embryophyta</taxon>
        <taxon>Tracheophyta</taxon>
        <taxon>Spermatophyta</taxon>
        <taxon>Magnoliopsida</taxon>
        <taxon>Ranunculales</taxon>
        <taxon>Menispermaceae</taxon>
        <taxon>Menispermoideae</taxon>
        <taxon>Cissampelideae</taxon>
        <taxon>Stephania</taxon>
    </lineage>
</organism>
<proteinExistence type="predicted"/>
<evidence type="ECO:0000313" key="2">
    <source>
        <dbReference type="EMBL" id="KAK9099074.1"/>
    </source>
</evidence>
<accession>A0AAP0HW04</accession>
<dbReference type="Proteomes" id="UP001420932">
    <property type="component" value="Unassembled WGS sequence"/>
</dbReference>
<feature type="compositionally biased region" description="Pro residues" evidence="1">
    <location>
        <begin position="11"/>
        <end position="21"/>
    </location>
</feature>
<feature type="region of interest" description="Disordered" evidence="1">
    <location>
        <begin position="1"/>
        <end position="35"/>
    </location>
</feature>
<name>A0AAP0HW04_9MAGN</name>
<dbReference type="AlphaFoldDB" id="A0AAP0HW04"/>
<protein>
    <submittedName>
        <fullName evidence="2">Uncharacterized protein</fullName>
    </submittedName>
</protein>
<comment type="caution">
    <text evidence="2">The sequence shown here is derived from an EMBL/GenBank/DDBJ whole genome shotgun (WGS) entry which is preliminary data.</text>
</comment>
<feature type="compositionally biased region" description="Polar residues" evidence="1">
    <location>
        <begin position="23"/>
        <end position="33"/>
    </location>
</feature>
<sequence>MERQDKMQRPYAPPPLRPPLSPTTERSGPQSDNIHSERSDIFFLDMWKVKSQDFLGRSVKTRQAVAFVHGDDVIYKLFTELAYRYKPFLLPFYGMFIDSELADIGIAMGFVGTEVDMLHC</sequence>